<evidence type="ECO:0000256" key="1">
    <source>
        <dbReference type="ARBA" id="ARBA00022737"/>
    </source>
</evidence>
<accession>A0A1M6RVH3</accession>
<keyword evidence="2" id="KW-0547">Nucleotide-binding</keyword>
<dbReference type="AlphaFoldDB" id="A0A1M6RVH3"/>
<protein>
    <submittedName>
        <fullName evidence="6">ATP-binding cassette, subfamily F, uup</fullName>
    </submittedName>
</protein>
<dbReference type="Pfam" id="PF12848">
    <property type="entry name" value="ABC_tran_Xtn"/>
    <property type="match status" value="1"/>
</dbReference>
<evidence type="ECO:0000256" key="3">
    <source>
        <dbReference type="ARBA" id="ARBA00022840"/>
    </source>
</evidence>
<dbReference type="SUPFAM" id="SSF52540">
    <property type="entry name" value="P-loop containing nucleoside triphosphate hydrolases"/>
    <property type="match status" value="2"/>
</dbReference>
<dbReference type="InterPro" id="IPR027417">
    <property type="entry name" value="P-loop_NTPase"/>
</dbReference>
<keyword evidence="1" id="KW-0677">Repeat</keyword>
<dbReference type="InterPro" id="IPR032524">
    <property type="entry name" value="ABC_tran_C"/>
</dbReference>
<dbReference type="InterPro" id="IPR003439">
    <property type="entry name" value="ABC_transporter-like_ATP-bd"/>
</dbReference>
<dbReference type="InterPro" id="IPR032781">
    <property type="entry name" value="ABC_tran_Xtn"/>
</dbReference>
<evidence type="ECO:0000313" key="7">
    <source>
        <dbReference type="Proteomes" id="UP000184386"/>
    </source>
</evidence>
<dbReference type="GO" id="GO:0003677">
    <property type="term" value="F:DNA binding"/>
    <property type="evidence" value="ECO:0007669"/>
    <property type="project" value="InterPro"/>
</dbReference>
<proteinExistence type="predicted"/>
<dbReference type="PROSITE" id="PS00211">
    <property type="entry name" value="ABC_TRANSPORTER_1"/>
    <property type="match status" value="1"/>
</dbReference>
<dbReference type="RefSeq" id="WP_073275978.1">
    <property type="nucleotide sequence ID" value="NZ_FRAC01000011.1"/>
</dbReference>
<dbReference type="PANTHER" id="PTHR42855">
    <property type="entry name" value="ABC TRANSPORTER ATP-BINDING SUBUNIT"/>
    <property type="match status" value="1"/>
</dbReference>
<dbReference type="GO" id="GO:0005524">
    <property type="term" value="F:ATP binding"/>
    <property type="evidence" value="ECO:0007669"/>
    <property type="project" value="UniProtKB-KW"/>
</dbReference>
<dbReference type="GO" id="GO:0016887">
    <property type="term" value="F:ATP hydrolysis activity"/>
    <property type="evidence" value="ECO:0007669"/>
    <property type="project" value="InterPro"/>
</dbReference>
<name>A0A1M6RVH3_9FIRM</name>
<dbReference type="OrthoDB" id="9801441at2"/>
<evidence type="ECO:0000259" key="5">
    <source>
        <dbReference type="PROSITE" id="PS50893"/>
    </source>
</evidence>
<dbReference type="InterPro" id="IPR003593">
    <property type="entry name" value="AAA+_ATPase"/>
</dbReference>
<dbReference type="InterPro" id="IPR051309">
    <property type="entry name" value="ABCF_ATPase"/>
</dbReference>
<dbReference type="Gene3D" id="1.10.287.380">
    <property type="entry name" value="Valyl-tRNA synthetase, C-terminal domain"/>
    <property type="match status" value="1"/>
</dbReference>
<evidence type="ECO:0000256" key="4">
    <source>
        <dbReference type="SAM" id="Coils"/>
    </source>
</evidence>
<dbReference type="InterPro" id="IPR017871">
    <property type="entry name" value="ABC_transporter-like_CS"/>
</dbReference>
<dbReference type="SMART" id="SM00382">
    <property type="entry name" value="AAA"/>
    <property type="match status" value="2"/>
</dbReference>
<dbReference type="STRING" id="1121322.SAMN02745136_02308"/>
<organism evidence="6 7">
    <name type="scientific">Anaerocolumna jejuensis DSM 15929</name>
    <dbReference type="NCBI Taxonomy" id="1121322"/>
    <lineage>
        <taxon>Bacteria</taxon>
        <taxon>Bacillati</taxon>
        <taxon>Bacillota</taxon>
        <taxon>Clostridia</taxon>
        <taxon>Lachnospirales</taxon>
        <taxon>Lachnospiraceae</taxon>
        <taxon>Anaerocolumna</taxon>
    </lineage>
</organism>
<dbReference type="CDD" id="cd03221">
    <property type="entry name" value="ABCF_EF-3"/>
    <property type="match status" value="2"/>
</dbReference>
<dbReference type="InterPro" id="IPR037118">
    <property type="entry name" value="Val-tRNA_synth_C_sf"/>
</dbReference>
<keyword evidence="3 6" id="KW-0067">ATP-binding</keyword>
<dbReference type="PANTHER" id="PTHR42855:SF1">
    <property type="entry name" value="ABC TRANSPORTER DOMAIN-CONTAINING PROTEIN"/>
    <property type="match status" value="1"/>
</dbReference>
<feature type="coiled-coil region" evidence="4">
    <location>
        <begin position="532"/>
        <end position="590"/>
    </location>
</feature>
<dbReference type="FunFam" id="3.40.50.300:FF:000183">
    <property type="entry name" value="ABC transporter ATP-binding protein yjjK"/>
    <property type="match status" value="1"/>
</dbReference>
<dbReference type="Pfam" id="PF16326">
    <property type="entry name" value="ABC_tran_CTD"/>
    <property type="match status" value="1"/>
</dbReference>
<dbReference type="PROSITE" id="PS50893">
    <property type="entry name" value="ABC_TRANSPORTER_2"/>
    <property type="match status" value="2"/>
</dbReference>
<dbReference type="EMBL" id="FRAC01000011">
    <property type="protein sequence ID" value="SHK36486.1"/>
    <property type="molecule type" value="Genomic_DNA"/>
</dbReference>
<sequence>MNLLNVEKMSKSFTDKVLFDKVSLGISDGDKIGVIGINGTGKSTLLKIIAGLEEPDEGGVVKGKNIRVEYLPQIPEFDESLNILENVVKDKKAREEYRDLEGEARAMLLKLSISDVTGSTAALSGGQKKRVALVRTLLTPAEILILDEPTNHLDDAMAEWLEDYLRKYQGAFLMVTHDRYFLDKVTNKIIEIDKGSLYTYAANYTKFLELKAAREDMEAATERKKKSLYRMDLEWMLRGARARSTKQKAHIMRFEELKNRKVIEEDKAVEINALSSRLGKKTIEINEISKSYGDKLLFKDFSYIMLKGDRLGIVGPNGSGKSTLLKIITGILKPDVGSVVTGETVKIGYFSQENEYMDQNLKVIDYIRNVAEYIETADGTTTASQMLERFLFSGSLQYSLISKLSGGERRRLYLLKVLMEAPNVLILDEPTNDLDITTLTILEDYLDTYDGIVLAVSHDRFFLDRIADRIFAFEAGGVIRQYEGGFTDYKEKVLEERTAEDKTLSENKGSIKNTEASDAYKAKPKEAKLKLSYKEQREYDTIETEIASLEERLADLEGEIETASADYTKLNTLMAEKEQLEKSLEEKMERWMYLTELVGAIQEQKDGMK</sequence>
<dbReference type="Proteomes" id="UP000184386">
    <property type="component" value="Unassembled WGS sequence"/>
</dbReference>
<keyword evidence="7" id="KW-1185">Reference proteome</keyword>
<feature type="domain" description="ABC transporter" evidence="5">
    <location>
        <begin position="4"/>
        <end position="219"/>
    </location>
</feature>
<dbReference type="Pfam" id="PF00005">
    <property type="entry name" value="ABC_tran"/>
    <property type="match status" value="2"/>
</dbReference>
<keyword evidence="4" id="KW-0175">Coiled coil</keyword>
<evidence type="ECO:0000256" key="2">
    <source>
        <dbReference type="ARBA" id="ARBA00022741"/>
    </source>
</evidence>
<feature type="domain" description="ABC transporter" evidence="5">
    <location>
        <begin position="283"/>
        <end position="500"/>
    </location>
</feature>
<dbReference type="Gene3D" id="3.40.50.300">
    <property type="entry name" value="P-loop containing nucleotide triphosphate hydrolases"/>
    <property type="match status" value="2"/>
</dbReference>
<reference evidence="6 7" key="1">
    <citation type="submission" date="2016-11" db="EMBL/GenBank/DDBJ databases">
        <authorList>
            <person name="Jaros S."/>
            <person name="Januszkiewicz K."/>
            <person name="Wedrychowicz H."/>
        </authorList>
    </citation>
    <scope>NUCLEOTIDE SEQUENCE [LARGE SCALE GENOMIC DNA]</scope>
    <source>
        <strain evidence="6 7">DSM 15929</strain>
    </source>
</reference>
<evidence type="ECO:0000313" key="6">
    <source>
        <dbReference type="EMBL" id="SHK36486.1"/>
    </source>
</evidence>
<gene>
    <name evidence="6" type="ORF">SAMN02745136_02308</name>
</gene>